<keyword evidence="7" id="KW-1185">Reference proteome</keyword>
<dbReference type="Gene3D" id="2.60.120.280">
    <property type="entry name" value="Regulatory protein AraC"/>
    <property type="match status" value="1"/>
</dbReference>
<dbReference type="OrthoDB" id="3186094at2"/>
<keyword evidence="3" id="KW-0010">Activator</keyword>
<dbReference type="PROSITE" id="PS00041">
    <property type="entry name" value="HTH_ARAC_FAMILY_1"/>
    <property type="match status" value="1"/>
</dbReference>
<dbReference type="EMBL" id="SHKR01000017">
    <property type="protein sequence ID" value="RZU03293.1"/>
    <property type="molecule type" value="Genomic_DNA"/>
</dbReference>
<gene>
    <name evidence="6" type="ORF">EV645_7319</name>
</gene>
<protein>
    <submittedName>
        <fullName evidence="6">AraC family transcriptional regulator</fullName>
    </submittedName>
</protein>
<dbReference type="InterPro" id="IPR037923">
    <property type="entry name" value="HTH-like"/>
</dbReference>
<reference evidence="6 7" key="1">
    <citation type="journal article" date="2015" name="Stand. Genomic Sci.">
        <title>Genomic Encyclopedia of Bacterial and Archaeal Type Strains, Phase III: the genomes of soil and plant-associated and newly described type strains.</title>
        <authorList>
            <person name="Whitman W.B."/>
            <person name="Woyke T."/>
            <person name="Klenk H.P."/>
            <person name="Zhou Y."/>
            <person name="Lilburn T.G."/>
            <person name="Beck B.J."/>
            <person name="De Vos P."/>
            <person name="Vandamme P."/>
            <person name="Eisen J.A."/>
            <person name="Garrity G."/>
            <person name="Hugenholtz P."/>
            <person name="Kyrpides N.C."/>
        </authorList>
    </citation>
    <scope>NUCLEOTIDE SEQUENCE [LARGE SCALE GENOMIC DNA]</scope>
    <source>
        <strain evidence="6 7">VKM Ac-2540</strain>
    </source>
</reference>
<dbReference type="InterPro" id="IPR050204">
    <property type="entry name" value="AraC_XylS_family_regulators"/>
</dbReference>
<evidence type="ECO:0000259" key="5">
    <source>
        <dbReference type="PROSITE" id="PS01124"/>
    </source>
</evidence>
<evidence type="ECO:0000313" key="6">
    <source>
        <dbReference type="EMBL" id="RZU03293.1"/>
    </source>
</evidence>
<dbReference type="PANTHER" id="PTHR46796">
    <property type="entry name" value="HTH-TYPE TRANSCRIPTIONAL ACTIVATOR RHAS-RELATED"/>
    <property type="match status" value="1"/>
</dbReference>
<evidence type="ECO:0000256" key="1">
    <source>
        <dbReference type="ARBA" id="ARBA00023015"/>
    </source>
</evidence>
<name>A0A4Q7W2I2_9ACTN</name>
<dbReference type="SUPFAM" id="SSF51215">
    <property type="entry name" value="Regulatory protein AraC"/>
    <property type="match status" value="1"/>
</dbReference>
<evidence type="ECO:0000313" key="7">
    <source>
        <dbReference type="Proteomes" id="UP000292027"/>
    </source>
</evidence>
<proteinExistence type="predicted"/>
<dbReference type="InterPro" id="IPR018060">
    <property type="entry name" value="HTH_AraC"/>
</dbReference>
<dbReference type="SUPFAM" id="SSF46689">
    <property type="entry name" value="Homeodomain-like"/>
    <property type="match status" value="2"/>
</dbReference>
<dbReference type="SMART" id="SM00342">
    <property type="entry name" value="HTH_ARAC"/>
    <property type="match status" value="1"/>
</dbReference>
<keyword evidence="4" id="KW-0804">Transcription</keyword>
<dbReference type="InterPro" id="IPR018062">
    <property type="entry name" value="HTH_AraC-typ_CS"/>
</dbReference>
<dbReference type="Pfam" id="PF12833">
    <property type="entry name" value="HTH_18"/>
    <property type="match status" value="1"/>
</dbReference>
<dbReference type="GO" id="GO:0043565">
    <property type="term" value="F:sequence-specific DNA binding"/>
    <property type="evidence" value="ECO:0007669"/>
    <property type="project" value="InterPro"/>
</dbReference>
<dbReference type="RefSeq" id="WP_130448775.1">
    <property type="nucleotide sequence ID" value="NZ_SHKR01000017.1"/>
</dbReference>
<keyword evidence="1" id="KW-0805">Transcription regulation</keyword>
<sequence length="265" mass="29845">MNIRDPADSPIPLVRRLATGEFDEGPDYATYRRRGTTDWLLVQTLDGQGRFGHVRAEPGSVTLVRPATLHDYATVGDRWHFLYAHVNPKPDWLPLLDWPEVAPGIVQLHPAGPTFERIADHLRDAVRHQRSVLPQAEQLSANSLEAALLWCDTQNPKAVQIDDRLLRAIELIDQDLTANLDIPRLARAVNLSVSRFAHLFRDQLGVGPQQFVERRRLDAAARLLELTSRPVASIAAQVGYADPLYFSTRFRLHTGSSPTAYRKRS</sequence>
<dbReference type="InterPro" id="IPR009057">
    <property type="entry name" value="Homeodomain-like_sf"/>
</dbReference>
<accession>A0A4Q7W2I2</accession>
<dbReference type="AlphaFoldDB" id="A0A4Q7W2I2"/>
<dbReference type="Proteomes" id="UP000292027">
    <property type="component" value="Unassembled WGS sequence"/>
</dbReference>
<organism evidence="6 7">
    <name type="scientific">Kribbella rubisoli</name>
    <dbReference type="NCBI Taxonomy" id="3075929"/>
    <lineage>
        <taxon>Bacteria</taxon>
        <taxon>Bacillati</taxon>
        <taxon>Actinomycetota</taxon>
        <taxon>Actinomycetes</taxon>
        <taxon>Propionibacteriales</taxon>
        <taxon>Kribbellaceae</taxon>
        <taxon>Kribbella</taxon>
    </lineage>
</organism>
<dbReference type="Pfam" id="PF02311">
    <property type="entry name" value="AraC_binding"/>
    <property type="match status" value="1"/>
</dbReference>
<feature type="domain" description="HTH araC/xylS-type" evidence="5">
    <location>
        <begin position="166"/>
        <end position="264"/>
    </location>
</feature>
<keyword evidence="2" id="KW-0238">DNA-binding</keyword>
<dbReference type="GO" id="GO:0003700">
    <property type="term" value="F:DNA-binding transcription factor activity"/>
    <property type="evidence" value="ECO:0007669"/>
    <property type="project" value="InterPro"/>
</dbReference>
<dbReference type="InterPro" id="IPR003313">
    <property type="entry name" value="AraC-bd"/>
</dbReference>
<evidence type="ECO:0000256" key="4">
    <source>
        <dbReference type="ARBA" id="ARBA00023163"/>
    </source>
</evidence>
<evidence type="ECO:0000256" key="3">
    <source>
        <dbReference type="ARBA" id="ARBA00023159"/>
    </source>
</evidence>
<dbReference type="PROSITE" id="PS01124">
    <property type="entry name" value="HTH_ARAC_FAMILY_2"/>
    <property type="match status" value="1"/>
</dbReference>
<comment type="caution">
    <text evidence="6">The sequence shown here is derived from an EMBL/GenBank/DDBJ whole genome shotgun (WGS) entry which is preliminary data.</text>
</comment>
<evidence type="ECO:0000256" key="2">
    <source>
        <dbReference type="ARBA" id="ARBA00023125"/>
    </source>
</evidence>
<dbReference type="Gene3D" id="1.10.10.60">
    <property type="entry name" value="Homeodomain-like"/>
    <property type="match status" value="2"/>
</dbReference>